<name>A0A6A6YIK0_9PEZI</name>
<protein>
    <submittedName>
        <fullName evidence="2 4">Kinase-like protein</fullName>
    </submittedName>
</protein>
<keyword evidence="2" id="KW-0418">Kinase</keyword>
<dbReference type="SUPFAM" id="SSF56112">
    <property type="entry name" value="Protein kinase-like (PK-like)"/>
    <property type="match status" value="1"/>
</dbReference>
<evidence type="ECO:0000313" key="2">
    <source>
        <dbReference type="EMBL" id="KAF2808389.1"/>
    </source>
</evidence>
<dbReference type="EMBL" id="MU003703">
    <property type="protein sequence ID" value="KAF2808389.1"/>
    <property type="molecule type" value="Genomic_DNA"/>
</dbReference>
<dbReference type="PANTHER" id="PTHR24359">
    <property type="entry name" value="SERINE/THREONINE-PROTEIN KINASE SBK1"/>
    <property type="match status" value="1"/>
</dbReference>
<reference evidence="2 4" key="1">
    <citation type="journal article" date="2020" name="Stud. Mycol.">
        <title>101 Dothideomycetes genomes: a test case for predicting lifestyles and emergence of pathogens.</title>
        <authorList>
            <person name="Haridas S."/>
            <person name="Albert R."/>
            <person name="Binder M."/>
            <person name="Bloem J."/>
            <person name="Labutti K."/>
            <person name="Salamov A."/>
            <person name="Andreopoulos B."/>
            <person name="Baker S."/>
            <person name="Barry K."/>
            <person name="Bills G."/>
            <person name="Bluhm B."/>
            <person name="Cannon C."/>
            <person name="Castanera R."/>
            <person name="Culley D."/>
            <person name="Daum C."/>
            <person name="Ezra D."/>
            <person name="Gonzalez J."/>
            <person name="Henrissat B."/>
            <person name="Kuo A."/>
            <person name="Liang C."/>
            <person name="Lipzen A."/>
            <person name="Lutzoni F."/>
            <person name="Magnuson J."/>
            <person name="Mondo S."/>
            <person name="Nolan M."/>
            <person name="Ohm R."/>
            <person name="Pangilinan J."/>
            <person name="Park H.-J."/>
            <person name="Ramirez L."/>
            <person name="Alfaro M."/>
            <person name="Sun H."/>
            <person name="Tritt A."/>
            <person name="Yoshinaga Y."/>
            <person name="Zwiers L.-H."/>
            <person name="Turgeon B."/>
            <person name="Goodwin S."/>
            <person name="Spatafora J."/>
            <person name="Crous P."/>
            <person name="Grigoriev I."/>
        </authorList>
    </citation>
    <scope>NUCLEOTIDE SEQUENCE</scope>
    <source>
        <strain evidence="2 4">CBS 304.34</strain>
    </source>
</reference>
<dbReference type="GeneID" id="54461165"/>
<dbReference type="CDD" id="cd00180">
    <property type="entry name" value="PKc"/>
    <property type="match status" value="1"/>
</dbReference>
<evidence type="ECO:0000313" key="4">
    <source>
        <dbReference type="RefSeq" id="XP_033575353.1"/>
    </source>
</evidence>
<reference evidence="4" key="3">
    <citation type="submission" date="2025-04" db="UniProtKB">
        <authorList>
            <consortium name="RefSeq"/>
        </authorList>
    </citation>
    <scope>IDENTIFICATION</scope>
    <source>
        <strain evidence="4">CBS 304.34</strain>
    </source>
</reference>
<evidence type="ECO:0000313" key="3">
    <source>
        <dbReference type="Proteomes" id="UP000504636"/>
    </source>
</evidence>
<proteinExistence type="predicted"/>
<dbReference type="RefSeq" id="XP_033575353.1">
    <property type="nucleotide sequence ID" value="XM_033720272.1"/>
</dbReference>
<dbReference type="GO" id="GO:0004674">
    <property type="term" value="F:protein serine/threonine kinase activity"/>
    <property type="evidence" value="ECO:0007669"/>
    <property type="project" value="TreeGrafter"/>
</dbReference>
<dbReference type="PANTHER" id="PTHR24359:SF1">
    <property type="entry name" value="INHIBITOR OF NUCLEAR FACTOR KAPPA-B KINASE EPSILON SUBUNIT HOMOLOG 1-RELATED"/>
    <property type="match status" value="1"/>
</dbReference>
<dbReference type="SMART" id="SM00220">
    <property type="entry name" value="S_TKc"/>
    <property type="match status" value="1"/>
</dbReference>
<reference evidence="4" key="2">
    <citation type="submission" date="2020-04" db="EMBL/GenBank/DDBJ databases">
        <authorList>
            <consortium name="NCBI Genome Project"/>
        </authorList>
    </citation>
    <scope>NUCLEOTIDE SEQUENCE</scope>
    <source>
        <strain evidence="4">CBS 304.34</strain>
    </source>
</reference>
<organism evidence="2">
    <name type="scientific">Mytilinidion resinicola</name>
    <dbReference type="NCBI Taxonomy" id="574789"/>
    <lineage>
        <taxon>Eukaryota</taxon>
        <taxon>Fungi</taxon>
        <taxon>Dikarya</taxon>
        <taxon>Ascomycota</taxon>
        <taxon>Pezizomycotina</taxon>
        <taxon>Dothideomycetes</taxon>
        <taxon>Pleosporomycetidae</taxon>
        <taxon>Mytilinidiales</taxon>
        <taxon>Mytilinidiaceae</taxon>
        <taxon>Mytilinidion</taxon>
    </lineage>
</organism>
<accession>A0A6A6YIK0</accession>
<gene>
    <name evidence="2 4" type="ORF">BDZ99DRAFT_464275</name>
</gene>
<dbReference type="AlphaFoldDB" id="A0A6A6YIK0"/>
<sequence length="466" mass="53995">MGNRRTKKSGADLKKEIEDEMARVRLDYKRDYKETAFVSYDYITRLLTSTQPINKLRDSLRADQSTPEFEGYPRRKGLKNLERDVKQKAPKLYSVLLLVGKPQRIGQLLRDNVTDEIFGQVEGGVGPSCPKKYLRRCRHFQGIAEDFYQMQWHIPPILSDESHQIYPVECFRFPFVAAPEYIARGSFGHVHTVTIAKGHLRTNDYDQEPIVAYKMVKKDDDVTWDKLLREVETIRVRRHDNIVPLLASFSAGRENPLEKYCKKESLHMLFPHTKAGDMKAWLERDSWPQDLRNEEARRTYIFETIQGLVSGVAFIHREIQNRIAFHHDLKPSNILLFERTGSRPMWKICDFGNANLRDRDDTETVKTKDNVFGTYVYKPPEYFVKKEGEQPKHGRPFDVYSLGCVCLDLATILKFVVGLKIRSTYTMGTRNRIPLNPITLFTTIRRSSSVGSIISRKDAKEAVPTS</sequence>
<dbReference type="InterPro" id="IPR011009">
    <property type="entry name" value="Kinase-like_dom_sf"/>
</dbReference>
<feature type="domain" description="Protein kinase" evidence="1">
    <location>
        <begin position="176"/>
        <end position="466"/>
    </location>
</feature>
<dbReference type="PROSITE" id="PS50011">
    <property type="entry name" value="PROTEIN_KINASE_DOM"/>
    <property type="match status" value="1"/>
</dbReference>
<dbReference type="OrthoDB" id="4062651at2759"/>
<dbReference type="Pfam" id="PF00069">
    <property type="entry name" value="Pkinase"/>
    <property type="match status" value="1"/>
</dbReference>
<dbReference type="Gene3D" id="1.10.510.10">
    <property type="entry name" value="Transferase(Phosphotransferase) domain 1"/>
    <property type="match status" value="1"/>
</dbReference>
<dbReference type="Proteomes" id="UP000504636">
    <property type="component" value="Unplaced"/>
</dbReference>
<evidence type="ECO:0000259" key="1">
    <source>
        <dbReference type="PROSITE" id="PS50011"/>
    </source>
</evidence>
<keyword evidence="2" id="KW-0808">Transferase</keyword>
<keyword evidence="3" id="KW-1185">Reference proteome</keyword>
<dbReference type="InterPro" id="IPR000719">
    <property type="entry name" value="Prot_kinase_dom"/>
</dbReference>
<dbReference type="GO" id="GO:0005524">
    <property type="term" value="F:ATP binding"/>
    <property type="evidence" value="ECO:0007669"/>
    <property type="project" value="InterPro"/>
</dbReference>